<dbReference type="InterPro" id="IPR013103">
    <property type="entry name" value="RVT_2"/>
</dbReference>
<feature type="signal peptide" evidence="1">
    <location>
        <begin position="1"/>
        <end position="16"/>
    </location>
</feature>
<proteinExistence type="predicted"/>
<evidence type="ECO:0000259" key="2">
    <source>
        <dbReference type="Pfam" id="PF07727"/>
    </source>
</evidence>
<keyword evidence="3" id="KW-0808">Transferase</keyword>
<feature type="chain" id="PRO_5039902364" evidence="1">
    <location>
        <begin position="17"/>
        <end position="327"/>
    </location>
</feature>
<protein>
    <submittedName>
        <fullName evidence="3">Reverse transcriptase RNA-dependent DNA polymerase</fullName>
    </submittedName>
</protein>
<organism evidence="3 4">
    <name type="scientific">Nitzschia inconspicua</name>
    <dbReference type="NCBI Taxonomy" id="303405"/>
    <lineage>
        <taxon>Eukaryota</taxon>
        <taxon>Sar</taxon>
        <taxon>Stramenopiles</taxon>
        <taxon>Ochrophyta</taxon>
        <taxon>Bacillariophyta</taxon>
        <taxon>Bacillariophyceae</taxon>
        <taxon>Bacillariophycidae</taxon>
        <taxon>Bacillariales</taxon>
        <taxon>Bacillariaceae</taxon>
        <taxon>Nitzschia</taxon>
    </lineage>
</organism>
<dbReference type="PANTHER" id="PTHR11439:SF463">
    <property type="entry name" value="REVERSE TRANSCRIPTASE TY1_COPIA-TYPE DOMAIN-CONTAINING PROTEIN"/>
    <property type="match status" value="1"/>
</dbReference>
<gene>
    <name evidence="3" type="ORF">IV203_005344</name>
</gene>
<evidence type="ECO:0000313" key="4">
    <source>
        <dbReference type="Proteomes" id="UP000693970"/>
    </source>
</evidence>
<evidence type="ECO:0000256" key="1">
    <source>
        <dbReference type="SAM" id="SignalP"/>
    </source>
</evidence>
<reference evidence="3" key="1">
    <citation type="journal article" date="2021" name="Sci. Rep.">
        <title>Diploid genomic architecture of Nitzschia inconspicua, an elite biomass production diatom.</title>
        <authorList>
            <person name="Oliver A."/>
            <person name="Podell S."/>
            <person name="Pinowska A."/>
            <person name="Traller J.C."/>
            <person name="Smith S.R."/>
            <person name="McClure R."/>
            <person name="Beliaev A."/>
            <person name="Bohutskyi P."/>
            <person name="Hill E.A."/>
            <person name="Rabines A."/>
            <person name="Zheng H."/>
            <person name="Allen L.Z."/>
            <person name="Kuo A."/>
            <person name="Grigoriev I.V."/>
            <person name="Allen A.E."/>
            <person name="Hazlebeck D."/>
            <person name="Allen E.E."/>
        </authorList>
    </citation>
    <scope>NUCLEOTIDE SEQUENCE</scope>
    <source>
        <strain evidence="3">Hildebrandi</strain>
    </source>
</reference>
<feature type="domain" description="Reverse transcriptase Ty1/copia-type" evidence="2">
    <location>
        <begin position="2"/>
        <end position="122"/>
    </location>
</feature>
<dbReference type="GO" id="GO:0003964">
    <property type="term" value="F:RNA-directed DNA polymerase activity"/>
    <property type="evidence" value="ECO:0007669"/>
    <property type="project" value="UniProtKB-KW"/>
</dbReference>
<comment type="caution">
    <text evidence="3">The sequence shown here is derived from an EMBL/GenBank/DDBJ whole genome shotgun (WGS) entry which is preliminary data.</text>
</comment>
<dbReference type="EMBL" id="JAGRRH010000021">
    <property type="protein sequence ID" value="KAG7346276.1"/>
    <property type="molecule type" value="Genomic_DNA"/>
</dbReference>
<keyword evidence="3" id="KW-0548">Nucleotidyltransferase</keyword>
<dbReference type="AlphaFoldDB" id="A0A9K3KMS2"/>
<accession>A0A9K3KMS2</accession>
<sequence length="327" mass="36170">MVRLLLILSQVPGLASQQVDYTASFVHAPIQEEVYFHMPRGFSEPEMVLKLKHSLYRLKQSLQNCFHYLKGNLELCRFRNLSPDTDSGFFISDKVVCVAYADDTLLRSPKSKWIEEAVSQLTATGMTNGDPPDGSFNYASIIGMLGYLQANSCLDITFAISALARFTHSPRSSHKEALKRIVHYLKGTLDEGLVQCLGETLNINFYVNADVAGLWPQKYKLDLTCTKSRTGFAICGANCPVIWSSKLQGVLLTPGWKLSTCVIIGNARAIATTSVNYTIDWNQNCSNIKNTTSEENAGALSLVKLELSQMPNHSMFKALCGETPLVP</sequence>
<dbReference type="PANTHER" id="PTHR11439">
    <property type="entry name" value="GAG-POL-RELATED RETROTRANSPOSON"/>
    <property type="match status" value="1"/>
</dbReference>
<keyword evidence="3" id="KW-0695">RNA-directed DNA polymerase</keyword>
<reference evidence="3" key="2">
    <citation type="submission" date="2021-04" db="EMBL/GenBank/DDBJ databases">
        <authorList>
            <person name="Podell S."/>
        </authorList>
    </citation>
    <scope>NUCLEOTIDE SEQUENCE</scope>
    <source>
        <strain evidence="3">Hildebrandi</strain>
    </source>
</reference>
<keyword evidence="1" id="KW-0732">Signal</keyword>
<evidence type="ECO:0000313" key="3">
    <source>
        <dbReference type="EMBL" id="KAG7346276.1"/>
    </source>
</evidence>
<dbReference type="OrthoDB" id="46422at2759"/>
<keyword evidence="4" id="KW-1185">Reference proteome</keyword>
<dbReference type="Proteomes" id="UP000693970">
    <property type="component" value="Unassembled WGS sequence"/>
</dbReference>
<name>A0A9K3KMS2_9STRA</name>
<dbReference type="Pfam" id="PF07727">
    <property type="entry name" value="RVT_2"/>
    <property type="match status" value="1"/>
</dbReference>